<dbReference type="Proteomes" id="UP000078595">
    <property type="component" value="Chromosome 11"/>
</dbReference>
<evidence type="ECO:0000256" key="4">
    <source>
        <dbReference type="ARBA" id="ARBA00023002"/>
    </source>
</evidence>
<dbReference type="VEuPathDB" id="FungiDB:I303_07058"/>
<dbReference type="GO" id="GO:0005783">
    <property type="term" value="C:endoplasmic reticulum"/>
    <property type="evidence" value="ECO:0007669"/>
    <property type="project" value="TreeGrafter"/>
</dbReference>
<keyword evidence="10" id="KW-1185">Reference proteome</keyword>
<proteinExistence type="predicted"/>
<dbReference type="PANTHER" id="PTHR10869">
    <property type="entry name" value="PROLYL 4-HYDROXYLASE ALPHA SUBUNIT"/>
    <property type="match status" value="1"/>
</dbReference>
<dbReference type="InterPro" id="IPR005123">
    <property type="entry name" value="Oxoglu/Fe-dep_dioxygenase_dom"/>
</dbReference>
<dbReference type="SMART" id="SM00702">
    <property type="entry name" value="P4Hc"/>
    <property type="match status" value="1"/>
</dbReference>
<dbReference type="PROSITE" id="PS51471">
    <property type="entry name" value="FE2OG_OXY"/>
    <property type="match status" value="1"/>
</dbReference>
<evidence type="ECO:0000259" key="7">
    <source>
        <dbReference type="PROSITE" id="PS51471"/>
    </source>
</evidence>
<sequence length="228" mass="25311">MAAGRLPEITLKPDLAINTVLPSQIYTIDDFFSSAEVKAVRRWTDSVVMEDPKPAGKGAAERTARRGSLDSPDIAAILLNLLLPYIPQLSPAYTPTSKDGRPLLSPNIRVYHYPAKSYFRCHYDSPTLDPASRRLSCWTILIYLSDVQGGATAFYTSTHDTRDSKNSNAKLRSKTNKGLSDEKKISVEPKAGRMLLHWHGMKNGGCLKHEGEEVVKGDKWVLRTDLLA</sequence>
<dbReference type="Pfam" id="PF13640">
    <property type="entry name" value="2OG-FeII_Oxy_3"/>
    <property type="match status" value="1"/>
</dbReference>
<feature type="region of interest" description="Disordered" evidence="6">
    <location>
        <begin position="158"/>
        <end position="181"/>
    </location>
</feature>
<dbReference type="GO" id="GO:0031418">
    <property type="term" value="F:L-ascorbic acid binding"/>
    <property type="evidence" value="ECO:0007669"/>
    <property type="project" value="InterPro"/>
</dbReference>
<feature type="domain" description="Fe2OG dioxygenase" evidence="7">
    <location>
        <begin position="102"/>
        <end position="228"/>
    </location>
</feature>
<evidence type="ECO:0000313" key="8">
    <source>
        <dbReference type="EMBL" id="OBR82299.1"/>
    </source>
</evidence>
<keyword evidence="3" id="KW-0223">Dioxygenase</keyword>
<name>A0A1A5ZWW3_9TREE</name>
<keyword evidence="4" id="KW-0560">Oxidoreductase</keyword>
<dbReference type="RefSeq" id="XP_018260141.1">
    <property type="nucleotide sequence ID" value="XM_018410332.1"/>
</dbReference>
<protein>
    <recommendedName>
        <fullName evidence="7">Fe2OG dioxygenase domain-containing protein</fullName>
    </recommendedName>
</protein>
<evidence type="ECO:0000256" key="2">
    <source>
        <dbReference type="ARBA" id="ARBA00022723"/>
    </source>
</evidence>
<dbReference type="GO" id="GO:0005506">
    <property type="term" value="F:iron ion binding"/>
    <property type="evidence" value="ECO:0007669"/>
    <property type="project" value="InterPro"/>
</dbReference>
<dbReference type="GeneID" id="28970757"/>
<reference evidence="9" key="2">
    <citation type="submission" date="2013-07" db="EMBL/GenBank/DDBJ databases">
        <authorList>
            <consortium name="The Broad Institute Genome Sequencing Platform"/>
            <person name="Cuomo C."/>
            <person name="Litvintseva A."/>
            <person name="Chen Y."/>
            <person name="Heitman J."/>
            <person name="Sun S."/>
            <person name="Springer D."/>
            <person name="Dromer F."/>
            <person name="Young S.K."/>
            <person name="Zeng Q."/>
            <person name="Gargeya S."/>
            <person name="Fitzgerald M."/>
            <person name="Abouelleil A."/>
            <person name="Alvarado L."/>
            <person name="Berlin A.M."/>
            <person name="Chapman S.B."/>
            <person name="Dewar J."/>
            <person name="Goldberg J."/>
            <person name="Griggs A."/>
            <person name="Gujja S."/>
            <person name="Hansen M."/>
            <person name="Howarth C."/>
            <person name="Imamovic A."/>
            <person name="Larimer J."/>
            <person name="McCowan C."/>
            <person name="Murphy C."/>
            <person name="Pearson M."/>
            <person name="Priest M."/>
            <person name="Roberts A."/>
            <person name="Saif S."/>
            <person name="Shea T."/>
            <person name="Sykes S."/>
            <person name="Wortman J."/>
            <person name="Nusbaum C."/>
            <person name="Birren B."/>
        </authorList>
    </citation>
    <scope>NUCLEOTIDE SEQUENCE</scope>
    <source>
        <strain evidence="9">CBS 10117</strain>
    </source>
</reference>
<dbReference type="InterPro" id="IPR045054">
    <property type="entry name" value="P4HA-like"/>
</dbReference>
<keyword evidence="5" id="KW-0408">Iron</keyword>
<evidence type="ECO:0000256" key="3">
    <source>
        <dbReference type="ARBA" id="ARBA00022964"/>
    </source>
</evidence>
<organism evidence="8">
    <name type="scientific">Kwoniella dejecticola CBS 10117</name>
    <dbReference type="NCBI Taxonomy" id="1296121"/>
    <lineage>
        <taxon>Eukaryota</taxon>
        <taxon>Fungi</taxon>
        <taxon>Dikarya</taxon>
        <taxon>Basidiomycota</taxon>
        <taxon>Agaricomycotina</taxon>
        <taxon>Tremellomycetes</taxon>
        <taxon>Tremellales</taxon>
        <taxon>Cryptococcaceae</taxon>
        <taxon>Kwoniella</taxon>
    </lineage>
</organism>
<dbReference type="PANTHER" id="PTHR10869:SF236">
    <property type="entry name" value="PROLYL 4-HYDROXYLASE ALPHA SUBUNIT DOMAIN-CONTAINING PROTEIN"/>
    <property type="match status" value="1"/>
</dbReference>
<dbReference type="GO" id="GO:0004656">
    <property type="term" value="F:procollagen-proline 4-dioxygenase activity"/>
    <property type="evidence" value="ECO:0007669"/>
    <property type="project" value="TreeGrafter"/>
</dbReference>
<dbReference type="KEGG" id="kdj:28970757"/>
<evidence type="ECO:0000256" key="5">
    <source>
        <dbReference type="ARBA" id="ARBA00023004"/>
    </source>
</evidence>
<dbReference type="InterPro" id="IPR044862">
    <property type="entry name" value="Pro_4_hyd_alph_FE2OG_OXY"/>
</dbReference>
<evidence type="ECO:0000313" key="9">
    <source>
        <dbReference type="EMBL" id="WWC65995.1"/>
    </source>
</evidence>
<dbReference type="AlphaFoldDB" id="A0A1A5ZWW3"/>
<dbReference type="InterPro" id="IPR006620">
    <property type="entry name" value="Pro_4_hyd_alph"/>
</dbReference>
<evidence type="ECO:0000256" key="1">
    <source>
        <dbReference type="ARBA" id="ARBA00001961"/>
    </source>
</evidence>
<accession>A0A1A5ZWW3</accession>
<evidence type="ECO:0000256" key="6">
    <source>
        <dbReference type="SAM" id="MobiDB-lite"/>
    </source>
</evidence>
<dbReference type="EMBL" id="CP144540">
    <property type="protein sequence ID" value="WWC65995.1"/>
    <property type="molecule type" value="Genomic_DNA"/>
</dbReference>
<dbReference type="EMBL" id="KI894035">
    <property type="protein sequence ID" value="OBR82299.1"/>
    <property type="molecule type" value="Genomic_DNA"/>
</dbReference>
<comment type="cofactor">
    <cofactor evidence="1">
        <name>L-ascorbate</name>
        <dbReference type="ChEBI" id="CHEBI:38290"/>
    </cofactor>
</comment>
<reference evidence="8" key="1">
    <citation type="submission" date="2013-07" db="EMBL/GenBank/DDBJ databases">
        <title>The Genome Sequence of Cryptococcus dejecticola CBS10117.</title>
        <authorList>
            <consortium name="The Broad Institute Genome Sequencing Platform"/>
            <person name="Cuomo C."/>
            <person name="Litvintseva A."/>
            <person name="Chen Y."/>
            <person name="Heitman J."/>
            <person name="Sun S."/>
            <person name="Springer D."/>
            <person name="Dromer F."/>
            <person name="Young S.K."/>
            <person name="Zeng Q."/>
            <person name="Gargeya S."/>
            <person name="Fitzgerald M."/>
            <person name="Abouelleil A."/>
            <person name="Alvarado L."/>
            <person name="Berlin A.M."/>
            <person name="Chapman S.B."/>
            <person name="Dewar J."/>
            <person name="Goldberg J."/>
            <person name="Griggs A."/>
            <person name="Gujja S."/>
            <person name="Hansen M."/>
            <person name="Howarth C."/>
            <person name="Imamovic A."/>
            <person name="Larimer J."/>
            <person name="McCowan C."/>
            <person name="Murphy C."/>
            <person name="Pearson M."/>
            <person name="Priest M."/>
            <person name="Roberts A."/>
            <person name="Saif S."/>
            <person name="Shea T."/>
            <person name="Sykes S."/>
            <person name="Wortman J."/>
            <person name="Nusbaum C."/>
            <person name="Birren B."/>
        </authorList>
    </citation>
    <scope>NUCLEOTIDE SEQUENCE [LARGE SCALE GENOMIC DNA]</scope>
    <source>
        <strain evidence="8">CBS 10117</strain>
    </source>
</reference>
<evidence type="ECO:0000313" key="10">
    <source>
        <dbReference type="Proteomes" id="UP000078595"/>
    </source>
</evidence>
<gene>
    <name evidence="8" type="ORF">I303_07058</name>
    <name evidence="9" type="ORF">I303_108617</name>
</gene>
<dbReference type="OrthoDB" id="69177at2759"/>
<keyword evidence="2" id="KW-0479">Metal-binding</keyword>
<dbReference type="SUPFAM" id="SSF51197">
    <property type="entry name" value="Clavaminate synthase-like"/>
    <property type="match status" value="1"/>
</dbReference>
<dbReference type="Gene3D" id="2.60.120.620">
    <property type="entry name" value="q2cbj1_9rhob like domain"/>
    <property type="match status" value="1"/>
</dbReference>
<reference evidence="9" key="3">
    <citation type="submission" date="2024-02" db="EMBL/GenBank/DDBJ databases">
        <title>Comparative genomics of Cryptococcus and Kwoniella reveals pathogenesis evolution and contrasting modes of karyotype evolution via chromosome fusion or intercentromeric recombination.</title>
        <authorList>
            <person name="Coelho M.A."/>
            <person name="David-Palma M."/>
            <person name="Shea T."/>
            <person name="Bowers K."/>
            <person name="McGinley-Smith S."/>
            <person name="Mohammad A.W."/>
            <person name="Gnirke A."/>
            <person name="Yurkov A.M."/>
            <person name="Nowrousian M."/>
            <person name="Sun S."/>
            <person name="Cuomo C.A."/>
            <person name="Heitman J."/>
        </authorList>
    </citation>
    <scope>NUCLEOTIDE SEQUENCE</scope>
    <source>
        <strain evidence="9">CBS 10117</strain>
    </source>
</reference>